<comment type="caution">
    <text evidence="3">The sequence shown here is derived from an EMBL/GenBank/DDBJ whole genome shotgun (WGS) entry which is preliminary data.</text>
</comment>
<organism evidence="3 4">
    <name type="scientific">Coemansia pectinata</name>
    <dbReference type="NCBI Taxonomy" id="1052879"/>
    <lineage>
        <taxon>Eukaryota</taxon>
        <taxon>Fungi</taxon>
        <taxon>Fungi incertae sedis</taxon>
        <taxon>Zoopagomycota</taxon>
        <taxon>Kickxellomycotina</taxon>
        <taxon>Kickxellomycetes</taxon>
        <taxon>Kickxellales</taxon>
        <taxon>Kickxellaceae</taxon>
        <taxon>Coemansia</taxon>
    </lineage>
</organism>
<dbReference type="AlphaFoldDB" id="A0A9W8L9S2"/>
<feature type="compositionally biased region" description="Polar residues" evidence="1">
    <location>
        <begin position="349"/>
        <end position="358"/>
    </location>
</feature>
<dbReference type="Gene3D" id="3.40.50.1820">
    <property type="entry name" value="alpha/beta hydrolase"/>
    <property type="match status" value="2"/>
</dbReference>
<proteinExistence type="predicted"/>
<dbReference type="SUPFAM" id="SSF53474">
    <property type="entry name" value="alpha/beta-Hydrolases"/>
    <property type="match status" value="1"/>
</dbReference>
<dbReference type="OrthoDB" id="19657at2759"/>
<dbReference type="PANTHER" id="PTHR43433:SF5">
    <property type="entry name" value="AB HYDROLASE-1 DOMAIN-CONTAINING PROTEIN"/>
    <property type="match status" value="1"/>
</dbReference>
<dbReference type="InterPro" id="IPR000073">
    <property type="entry name" value="AB_hydrolase_1"/>
</dbReference>
<sequence length="621" mass="68182">MLGLTTKTLVSPFSPQSMSKSKHDPQLQETVNALVAEYMQMPDLQESGIIDAARVRRGRLGLGPKRREKCDLYYEVFGTGPKKLFLIMGMVGCTMYWRLQTRYFSQLDYTICVFDNCGSGKSTIASGPYKITQLANDAYLVLEHLGWSQDIHLVGVSLGGMVAQEMCLMPGATSRFASVVFVDTWHSSTMALPTAKEVRFAFKGMSALGSNPKHLIDLVFSRRWADSDFHDTFKEATAEPEGSDKRQAESHPSNRAVMTALFRAIQVDLNQHRATLDDTQPPPPELSPTASRPSELHSVSATDTASAMPFPAKQDVAAADLTTCSFDIAEPAGPAIHLSSSRLRHSRSAATMSGTNHMSHPDQPASPPKQPDTFKREVSGDLHQFMACLGHTLTPARVKSIRTLNPQTRFLVIHGEKDKVIRPASGRTLAKLLACPIVWINGAGHMPLIDAHCTFNLVLRAFTRNEKWLQQIPDRTAIIPASWDDQVRVRQWIMASHPTASIKLNISSSANGSRPNLPSLQLPSGEHSEFSSQRVSRIEQMISVGPLSRELLVIDEADAKLAGRIIPANCASPDIASPTLMSRQSTSSSNASISPPTRELVIYGALMDTSIRIRRYNPTST</sequence>
<feature type="compositionally biased region" description="Polar residues" evidence="1">
    <location>
        <begin position="288"/>
        <end position="303"/>
    </location>
</feature>
<dbReference type="Pfam" id="PF00561">
    <property type="entry name" value="Abhydrolase_1"/>
    <property type="match status" value="1"/>
</dbReference>
<protein>
    <recommendedName>
        <fullName evidence="2">AB hydrolase-1 domain-containing protein</fullName>
    </recommendedName>
</protein>
<dbReference type="InterPro" id="IPR029058">
    <property type="entry name" value="AB_hydrolase_fold"/>
</dbReference>
<reference evidence="3" key="1">
    <citation type="submission" date="2022-07" db="EMBL/GenBank/DDBJ databases">
        <title>Phylogenomic reconstructions and comparative analyses of Kickxellomycotina fungi.</title>
        <authorList>
            <person name="Reynolds N.K."/>
            <person name="Stajich J.E."/>
            <person name="Barry K."/>
            <person name="Grigoriev I.V."/>
            <person name="Crous P."/>
            <person name="Smith M.E."/>
        </authorList>
    </citation>
    <scope>NUCLEOTIDE SEQUENCE</scope>
    <source>
        <strain evidence="3">BCRC 34297</strain>
    </source>
</reference>
<evidence type="ECO:0000259" key="2">
    <source>
        <dbReference type="Pfam" id="PF00561"/>
    </source>
</evidence>
<dbReference type="InterPro" id="IPR050471">
    <property type="entry name" value="AB_hydrolase"/>
</dbReference>
<feature type="domain" description="AB hydrolase-1" evidence="2">
    <location>
        <begin position="85"/>
        <end position="204"/>
    </location>
</feature>
<gene>
    <name evidence="3" type="ORF">GGI19_004030</name>
</gene>
<evidence type="ECO:0000256" key="1">
    <source>
        <dbReference type="SAM" id="MobiDB-lite"/>
    </source>
</evidence>
<evidence type="ECO:0000313" key="3">
    <source>
        <dbReference type="EMBL" id="KAJ2752132.1"/>
    </source>
</evidence>
<keyword evidence="4" id="KW-1185">Reference proteome</keyword>
<dbReference type="Proteomes" id="UP001140011">
    <property type="component" value="Unassembled WGS sequence"/>
</dbReference>
<feature type="region of interest" description="Disordered" evidence="1">
    <location>
        <begin position="274"/>
        <end position="303"/>
    </location>
</feature>
<accession>A0A9W8L9S2</accession>
<dbReference type="EMBL" id="JANBUH010000318">
    <property type="protein sequence ID" value="KAJ2752132.1"/>
    <property type="molecule type" value="Genomic_DNA"/>
</dbReference>
<evidence type="ECO:0000313" key="4">
    <source>
        <dbReference type="Proteomes" id="UP001140011"/>
    </source>
</evidence>
<feature type="region of interest" description="Disordered" evidence="1">
    <location>
        <begin position="337"/>
        <end position="375"/>
    </location>
</feature>
<name>A0A9W8L9S2_9FUNG</name>
<dbReference type="PANTHER" id="PTHR43433">
    <property type="entry name" value="HYDROLASE, ALPHA/BETA FOLD FAMILY PROTEIN"/>
    <property type="match status" value="1"/>
</dbReference>